<reference evidence="15 17" key="1">
    <citation type="submission" date="2016-12" db="EMBL/GenBank/DDBJ databases">
        <title>Draft genome sequence of Roseomonas mucosa strain AU37, isolated from a peripheral intravenous catheter.</title>
        <authorList>
            <person name="Choudhury M.A."/>
            <person name="Sidjabat H.E."/>
            <person name="Wailan A.M."/>
            <person name="Zhang L."/>
            <person name="Marsh N.M."/>
            <person name="Rickard C.M."/>
            <person name="Davies M."/>
            <person name="Mcmillan D.J."/>
        </authorList>
    </citation>
    <scope>NUCLEOTIDE SEQUENCE [LARGE SCALE GENOMIC DNA]</scope>
    <source>
        <strain evidence="15 17">SAVE376</strain>
    </source>
</reference>
<dbReference type="Gene3D" id="2.40.240.20">
    <property type="entry name" value="Hypothetical PUA domain-like, domain 1"/>
    <property type="match status" value="1"/>
</dbReference>
<evidence type="ECO:0000256" key="2">
    <source>
        <dbReference type="ARBA" id="ARBA00005528"/>
    </source>
</evidence>
<dbReference type="Gene3D" id="3.40.1280.10">
    <property type="match status" value="1"/>
</dbReference>
<comment type="function">
    <text evidence="10 12">Specifically methylates the N3 position of the uracil ring of uridine 1498 (m3U1498) in 16S rRNA. Acts on the fully assembled 30S ribosomal subunit.</text>
</comment>
<dbReference type="Pfam" id="PF04452">
    <property type="entry name" value="Methyltrans_RNA"/>
    <property type="match status" value="1"/>
</dbReference>
<dbReference type="RefSeq" id="WP_019460450.1">
    <property type="nucleotide sequence ID" value="NZ_AP031462.1"/>
</dbReference>
<gene>
    <name evidence="16" type="primary">rsmE</name>
    <name evidence="15" type="ORF">APZ41_010175</name>
    <name evidence="16" type="ORF">NCTC13291_00948</name>
</gene>
<dbReference type="InterPro" id="IPR046886">
    <property type="entry name" value="RsmE_MTase_dom"/>
</dbReference>
<dbReference type="NCBIfam" id="NF008696">
    <property type="entry name" value="PRK11713.3-5"/>
    <property type="match status" value="1"/>
</dbReference>
<feature type="domain" description="Ribosomal RNA small subunit methyltransferase E PUA-like" evidence="14">
    <location>
        <begin position="24"/>
        <end position="65"/>
    </location>
</feature>
<evidence type="ECO:0000259" key="13">
    <source>
        <dbReference type="Pfam" id="PF04452"/>
    </source>
</evidence>
<dbReference type="EMBL" id="UGVN01000001">
    <property type="protein sequence ID" value="SUE38905.1"/>
    <property type="molecule type" value="Genomic_DNA"/>
</dbReference>
<keyword evidence="8 12" id="KW-0808">Transferase</keyword>
<dbReference type="Proteomes" id="UP000054844">
    <property type="component" value="Unassembled WGS sequence"/>
</dbReference>
<name>A0A1S8D4Y1_9PROT</name>
<dbReference type="EMBL" id="LLWF02000027">
    <property type="protein sequence ID" value="ONH83311.1"/>
    <property type="molecule type" value="Genomic_DNA"/>
</dbReference>
<dbReference type="InterPro" id="IPR029028">
    <property type="entry name" value="Alpha/beta_knot_MTases"/>
</dbReference>
<dbReference type="NCBIfam" id="TIGR00046">
    <property type="entry name" value="RsmE family RNA methyltransferase"/>
    <property type="match status" value="1"/>
</dbReference>
<dbReference type="InterPro" id="IPR029026">
    <property type="entry name" value="tRNA_m1G_MTases_N"/>
</dbReference>
<dbReference type="InterPro" id="IPR006700">
    <property type="entry name" value="RsmE"/>
</dbReference>
<dbReference type="GO" id="GO:0070475">
    <property type="term" value="P:rRNA base methylation"/>
    <property type="evidence" value="ECO:0007669"/>
    <property type="project" value="TreeGrafter"/>
</dbReference>
<evidence type="ECO:0000256" key="8">
    <source>
        <dbReference type="ARBA" id="ARBA00022679"/>
    </source>
</evidence>
<evidence type="ECO:0000256" key="11">
    <source>
        <dbReference type="ARBA" id="ARBA00047944"/>
    </source>
</evidence>
<evidence type="ECO:0000313" key="17">
    <source>
        <dbReference type="Proteomes" id="UP000054844"/>
    </source>
</evidence>
<evidence type="ECO:0000256" key="7">
    <source>
        <dbReference type="ARBA" id="ARBA00022603"/>
    </source>
</evidence>
<dbReference type="GO" id="GO:0005737">
    <property type="term" value="C:cytoplasm"/>
    <property type="evidence" value="ECO:0007669"/>
    <property type="project" value="UniProtKB-SubCell"/>
</dbReference>
<keyword evidence="6 12" id="KW-0698">rRNA processing</keyword>
<keyword evidence="17" id="KW-1185">Reference proteome</keyword>
<comment type="similarity">
    <text evidence="2 12">Belongs to the RNA methyltransferase RsmE family.</text>
</comment>
<evidence type="ECO:0000256" key="5">
    <source>
        <dbReference type="ARBA" id="ARBA00022490"/>
    </source>
</evidence>
<evidence type="ECO:0000256" key="4">
    <source>
        <dbReference type="ARBA" id="ARBA00013673"/>
    </source>
</evidence>
<dbReference type="PANTHER" id="PTHR30027">
    <property type="entry name" value="RIBOSOMAL RNA SMALL SUBUNIT METHYLTRANSFERASE E"/>
    <property type="match status" value="1"/>
</dbReference>
<protein>
    <recommendedName>
        <fullName evidence="4 12">Ribosomal RNA small subunit methyltransferase E</fullName>
        <ecNumber evidence="3 12">2.1.1.193</ecNumber>
    </recommendedName>
</protein>
<comment type="subcellular location">
    <subcellularLocation>
        <location evidence="1 12">Cytoplasm</location>
    </subcellularLocation>
</comment>
<dbReference type="GO" id="GO:0070042">
    <property type="term" value="F:rRNA (uridine-N3-)-methyltransferase activity"/>
    <property type="evidence" value="ECO:0007669"/>
    <property type="project" value="TreeGrafter"/>
</dbReference>
<dbReference type="CDD" id="cd18084">
    <property type="entry name" value="RsmE-like"/>
    <property type="match status" value="1"/>
</dbReference>
<evidence type="ECO:0000313" key="18">
    <source>
        <dbReference type="Proteomes" id="UP000254919"/>
    </source>
</evidence>
<keyword evidence="7 12" id="KW-0489">Methyltransferase</keyword>
<accession>A0A1S8D4Y1</accession>
<evidence type="ECO:0000313" key="16">
    <source>
        <dbReference type="EMBL" id="SUE38905.1"/>
    </source>
</evidence>
<comment type="catalytic activity">
    <reaction evidence="11 12">
        <text>uridine(1498) in 16S rRNA + S-adenosyl-L-methionine = N(3)-methyluridine(1498) in 16S rRNA + S-adenosyl-L-homocysteine + H(+)</text>
        <dbReference type="Rhea" id="RHEA:42920"/>
        <dbReference type="Rhea" id="RHEA-COMP:10283"/>
        <dbReference type="Rhea" id="RHEA-COMP:10284"/>
        <dbReference type="ChEBI" id="CHEBI:15378"/>
        <dbReference type="ChEBI" id="CHEBI:57856"/>
        <dbReference type="ChEBI" id="CHEBI:59789"/>
        <dbReference type="ChEBI" id="CHEBI:65315"/>
        <dbReference type="ChEBI" id="CHEBI:74502"/>
        <dbReference type="EC" id="2.1.1.193"/>
    </reaction>
</comment>
<dbReference type="GeneID" id="99632005"/>
<dbReference type="PIRSF" id="PIRSF015601">
    <property type="entry name" value="MTase_slr0722"/>
    <property type="match status" value="1"/>
</dbReference>
<evidence type="ECO:0000256" key="1">
    <source>
        <dbReference type="ARBA" id="ARBA00004496"/>
    </source>
</evidence>
<evidence type="ECO:0000313" key="15">
    <source>
        <dbReference type="EMBL" id="ONH83311.1"/>
    </source>
</evidence>
<evidence type="ECO:0000256" key="3">
    <source>
        <dbReference type="ARBA" id="ARBA00012328"/>
    </source>
</evidence>
<dbReference type="AlphaFoldDB" id="A0A1S8D4Y1"/>
<dbReference type="PANTHER" id="PTHR30027:SF3">
    <property type="entry name" value="16S RRNA (URACIL(1498)-N(3))-METHYLTRANSFERASE"/>
    <property type="match status" value="1"/>
</dbReference>
<dbReference type="SUPFAM" id="SSF88697">
    <property type="entry name" value="PUA domain-like"/>
    <property type="match status" value="1"/>
</dbReference>
<evidence type="ECO:0000256" key="10">
    <source>
        <dbReference type="ARBA" id="ARBA00025699"/>
    </source>
</evidence>
<organism evidence="15 17">
    <name type="scientific">Roseomonas mucosa</name>
    <dbReference type="NCBI Taxonomy" id="207340"/>
    <lineage>
        <taxon>Bacteria</taxon>
        <taxon>Pseudomonadati</taxon>
        <taxon>Pseudomonadota</taxon>
        <taxon>Alphaproteobacteria</taxon>
        <taxon>Acetobacterales</taxon>
        <taxon>Roseomonadaceae</taxon>
        <taxon>Roseomonas</taxon>
    </lineage>
</organism>
<feature type="domain" description="Ribosomal RNA small subunit methyltransferase E methyltransferase" evidence="13">
    <location>
        <begin position="80"/>
        <end position="238"/>
    </location>
</feature>
<sequence length="249" mass="26746">MSIPRLFIDAPLAEDTEADSLPGQGRYLGSVLRRGVGDAVLLFNGRDGEFEASIAALRKDSARFVLRRRLRPQPPPAGPILLIALLKRDAMEWTVEKATELGVAAIRPVLTTRCVADKVNRDRLGLIAREAAEQCERLDVPEIADPLPLHTALDLWARQDPVAPLFLGAERGAAPPLAETLRQASPASGPGWLVGPEGGFAPAELDAVRRRPFVVPVALGPRILRAETAAISGLAVLQSLCGDWAEGRN</sequence>
<dbReference type="EC" id="2.1.1.193" evidence="3 12"/>
<keyword evidence="5 12" id="KW-0963">Cytoplasm</keyword>
<reference evidence="16 18" key="2">
    <citation type="submission" date="2018-06" db="EMBL/GenBank/DDBJ databases">
        <authorList>
            <consortium name="Pathogen Informatics"/>
            <person name="Doyle S."/>
        </authorList>
    </citation>
    <scope>NUCLEOTIDE SEQUENCE [LARGE SCALE GENOMIC DNA]</scope>
    <source>
        <strain evidence="16 18">NCTC13291</strain>
    </source>
</reference>
<keyword evidence="9 12" id="KW-0949">S-adenosyl-L-methionine</keyword>
<dbReference type="InterPro" id="IPR015947">
    <property type="entry name" value="PUA-like_sf"/>
</dbReference>
<dbReference type="STRING" id="207340.APZ41_010175"/>
<evidence type="ECO:0000259" key="14">
    <source>
        <dbReference type="Pfam" id="PF20260"/>
    </source>
</evidence>
<dbReference type="Pfam" id="PF20260">
    <property type="entry name" value="PUA_4"/>
    <property type="match status" value="1"/>
</dbReference>
<proteinExistence type="inferred from homology"/>
<evidence type="ECO:0000256" key="12">
    <source>
        <dbReference type="PIRNR" id="PIRNR015601"/>
    </source>
</evidence>
<dbReference type="Proteomes" id="UP000254919">
    <property type="component" value="Unassembled WGS sequence"/>
</dbReference>
<evidence type="ECO:0000256" key="6">
    <source>
        <dbReference type="ARBA" id="ARBA00022552"/>
    </source>
</evidence>
<dbReference type="OrthoDB" id="9815641at2"/>
<dbReference type="InterPro" id="IPR046887">
    <property type="entry name" value="RsmE_PUA-like"/>
</dbReference>
<dbReference type="SUPFAM" id="SSF75217">
    <property type="entry name" value="alpha/beta knot"/>
    <property type="match status" value="1"/>
</dbReference>
<evidence type="ECO:0000256" key="9">
    <source>
        <dbReference type="ARBA" id="ARBA00022691"/>
    </source>
</evidence>